<organism evidence="2 3">
    <name type="scientific">Candidatus Woesebacteria bacterium GW2011_GWB1_40_12</name>
    <dbReference type="NCBI Taxonomy" id="1618576"/>
    <lineage>
        <taxon>Bacteria</taxon>
        <taxon>Candidatus Woeseibacteriota</taxon>
    </lineage>
</organism>
<name>A0A0G0R535_9BACT</name>
<accession>A0A0G0R535</accession>
<sequence length="95" mass="10907">MAQSRTRKNKKTPNYGFLVSWEPKQVKKAYVKRESKFDTDATSASTKHVKKADSLAQPEAKTKIKKDIIRSLTIIGLILILELVIYLAWNKFIVK</sequence>
<evidence type="ECO:0000313" key="3">
    <source>
        <dbReference type="Proteomes" id="UP000034215"/>
    </source>
</evidence>
<keyword evidence="1" id="KW-0812">Transmembrane</keyword>
<keyword evidence="1" id="KW-1133">Transmembrane helix</keyword>
<evidence type="ECO:0000256" key="1">
    <source>
        <dbReference type="SAM" id="Phobius"/>
    </source>
</evidence>
<proteinExistence type="predicted"/>
<feature type="transmembrane region" description="Helical" evidence="1">
    <location>
        <begin position="68"/>
        <end position="89"/>
    </location>
</feature>
<dbReference type="Proteomes" id="UP000034215">
    <property type="component" value="Unassembled WGS sequence"/>
</dbReference>
<keyword evidence="1" id="KW-0472">Membrane</keyword>
<protein>
    <submittedName>
        <fullName evidence="2">Uncharacterized protein</fullName>
    </submittedName>
</protein>
<comment type="caution">
    <text evidence="2">The sequence shown here is derived from an EMBL/GenBank/DDBJ whole genome shotgun (WGS) entry which is preliminary data.</text>
</comment>
<reference evidence="2 3" key="1">
    <citation type="journal article" date="2015" name="Nature">
        <title>rRNA introns, odd ribosomes, and small enigmatic genomes across a large radiation of phyla.</title>
        <authorList>
            <person name="Brown C.T."/>
            <person name="Hug L.A."/>
            <person name="Thomas B.C."/>
            <person name="Sharon I."/>
            <person name="Castelle C.J."/>
            <person name="Singh A."/>
            <person name="Wilkins M.J."/>
            <person name="Williams K.H."/>
            <person name="Banfield J.F."/>
        </authorList>
    </citation>
    <scope>NUCLEOTIDE SEQUENCE [LARGE SCALE GENOMIC DNA]</scope>
</reference>
<evidence type="ECO:0000313" key="2">
    <source>
        <dbReference type="EMBL" id="KKR44896.1"/>
    </source>
</evidence>
<dbReference type="AlphaFoldDB" id="A0A0G0R535"/>
<gene>
    <name evidence="2" type="ORF">UT76_C0003G0027</name>
</gene>
<dbReference type="EMBL" id="LBYA01000003">
    <property type="protein sequence ID" value="KKR44896.1"/>
    <property type="molecule type" value="Genomic_DNA"/>
</dbReference>